<gene>
    <name evidence="1" type="ORF">V5O48_004823</name>
</gene>
<feature type="non-terminal residue" evidence="1">
    <location>
        <position position="313"/>
    </location>
</feature>
<name>A0ABR3FPQ0_9AGAR</name>
<dbReference type="EMBL" id="JBAHYK010000175">
    <property type="protein sequence ID" value="KAL0577147.1"/>
    <property type="molecule type" value="Genomic_DNA"/>
</dbReference>
<sequence>MSGRDLMEGLQIEYPIATLPIPVAVENGLTADISNLQYIGSYNWLEAPHATIIVPGSPREWLKKNTPYTVQADTEERFVDQNAFRIPASPLLPLIACVDHLHRTTKGNEAFRWASVDIVTDRNGLRKLLRWIRGNTTESFRIDLQLAGQKTVLFTRWEPRTKAFPEYYGHTFGHNFEEAATSPAKGCEGETGHHRVVQYDFGGLRLVVRCEVDAYLPAFSKSQPALAVDPTKQKTETVVSSGNTTLTIREAGTIISQESLVELKTTSRKRFNAGQCPFDEIIPQMFIAQTPHLFLGIHERGYFSQVLQGNISG</sequence>
<proteinExistence type="predicted"/>
<reference evidence="1 2" key="1">
    <citation type="submission" date="2024-02" db="EMBL/GenBank/DDBJ databases">
        <title>A draft genome for the cacao thread blight pathogen Marasmius crinis-equi.</title>
        <authorList>
            <person name="Cohen S.P."/>
            <person name="Baruah I.K."/>
            <person name="Amoako-Attah I."/>
            <person name="Bukari Y."/>
            <person name="Meinhardt L.W."/>
            <person name="Bailey B.A."/>
        </authorList>
    </citation>
    <scope>NUCLEOTIDE SEQUENCE [LARGE SCALE GENOMIC DNA]</scope>
    <source>
        <strain evidence="1 2">GH-76</strain>
    </source>
</reference>
<comment type="caution">
    <text evidence="1">The sequence shown here is derived from an EMBL/GenBank/DDBJ whole genome shotgun (WGS) entry which is preliminary data.</text>
</comment>
<evidence type="ECO:0000313" key="2">
    <source>
        <dbReference type="Proteomes" id="UP001465976"/>
    </source>
</evidence>
<accession>A0ABR3FPQ0</accession>
<evidence type="ECO:0000313" key="1">
    <source>
        <dbReference type="EMBL" id="KAL0577147.1"/>
    </source>
</evidence>
<keyword evidence="2" id="KW-1185">Reference proteome</keyword>
<organism evidence="1 2">
    <name type="scientific">Marasmius crinis-equi</name>
    <dbReference type="NCBI Taxonomy" id="585013"/>
    <lineage>
        <taxon>Eukaryota</taxon>
        <taxon>Fungi</taxon>
        <taxon>Dikarya</taxon>
        <taxon>Basidiomycota</taxon>
        <taxon>Agaricomycotina</taxon>
        <taxon>Agaricomycetes</taxon>
        <taxon>Agaricomycetidae</taxon>
        <taxon>Agaricales</taxon>
        <taxon>Marasmiineae</taxon>
        <taxon>Marasmiaceae</taxon>
        <taxon>Marasmius</taxon>
    </lineage>
</organism>
<protein>
    <submittedName>
        <fullName evidence="1">Uncharacterized protein</fullName>
    </submittedName>
</protein>
<dbReference type="PANTHER" id="PTHR35179:SF2">
    <property type="entry name" value="START DOMAIN-CONTAINING PROTEIN"/>
    <property type="match status" value="1"/>
</dbReference>
<dbReference type="Proteomes" id="UP001465976">
    <property type="component" value="Unassembled WGS sequence"/>
</dbReference>
<dbReference type="PANTHER" id="PTHR35179">
    <property type="entry name" value="PROTEIN CBG02620"/>
    <property type="match status" value="1"/>
</dbReference>